<feature type="domain" description="Pyruvate kinase barrel" evidence="12">
    <location>
        <begin position="368"/>
        <end position="583"/>
    </location>
</feature>
<keyword evidence="11 13" id="KW-0670">Pyruvate</keyword>
<dbReference type="PANTHER" id="PTHR11817">
    <property type="entry name" value="PYRUVATE KINASE"/>
    <property type="match status" value="1"/>
</dbReference>
<keyword evidence="5" id="KW-0479">Metal-binding</keyword>
<evidence type="ECO:0000256" key="11">
    <source>
        <dbReference type="ARBA" id="ARBA00023317"/>
    </source>
</evidence>
<dbReference type="InterPro" id="IPR011037">
    <property type="entry name" value="Pyrv_Knase-like_insert_dom_sf"/>
</dbReference>
<evidence type="ECO:0000256" key="10">
    <source>
        <dbReference type="ARBA" id="ARBA00023152"/>
    </source>
</evidence>
<dbReference type="GO" id="GO:0005524">
    <property type="term" value="F:ATP binding"/>
    <property type="evidence" value="ECO:0007669"/>
    <property type="project" value="UniProtKB-KW"/>
</dbReference>
<organism evidence="13 14">
    <name type="scientific">Mangrovimicrobium sediminis</name>
    <dbReference type="NCBI Taxonomy" id="2562682"/>
    <lineage>
        <taxon>Bacteria</taxon>
        <taxon>Pseudomonadati</taxon>
        <taxon>Pseudomonadota</taxon>
        <taxon>Gammaproteobacteria</taxon>
        <taxon>Cellvibrionales</taxon>
        <taxon>Halieaceae</taxon>
        <taxon>Mangrovimicrobium</taxon>
    </lineage>
</organism>
<comment type="caution">
    <text evidence="13">The sequence shown here is derived from an EMBL/GenBank/DDBJ whole genome shotgun (WGS) entry which is preliminary data.</text>
</comment>
<keyword evidence="6" id="KW-0547">Nucleotide-binding</keyword>
<evidence type="ECO:0000256" key="6">
    <source>
        <dbReference type="ARBA" id="ARBA00022741"/>
    </source>
</evidence>
<dbReference type="OrthoDB" id="9812123at2"/>
<accession>A0A4Z0LX70</accession>
<reference evidence="13 14" key="1">
    <citation type="submission" date="2019-04" db="EMBL/GenBank/DDBJ databases">
        <title>Taxonomy of novel Haliea sp. from mangrove soil of West Coast of India.</title>
        <authorList>
            <person name="Verma A."/>
            <person name="Kumar P."/>
            <person name="Krishnamurthi S."/>
        </authorList>
    </citation>
    <scope>NUCLEOTIDE SEQUENCE [LARGE SCALE GENOMIC DNA]</scope>
    <source>
        <strain evidence="13 14">SAOS-164</strain>
    </source>
</reference>
<dbReference type="AlphaFoldDB" id="A0A4Z0LX70"/>
<keyword evidence="10" id="KW-0324">Glycolysis</keyword>
<evidence type="ECO:0000256" key="3">
    <source>
        <dbReference type="ARBA" id="ARBA00012142"/>
    </source>
</evidence>
<dbReference type="SUPFAM" id="SSF51621">
    <property type="entry name" value="Phosphoenolpyruvate/pyruvate domain"/>
    <property type="match status" value="1"/>
</dbReference>
<keyword evidence="14" id="KW-1185">Reference proteome</keyword>
<dbReference type="GO" id="GO:0004743">
    <property type="term" value="F:pyruvate kinase activity"/>
    <property type="evidence" value="ECO:0007669"/>
    <property type="project" value="UniProtKB-EC"/>
</dbReference>
<dbReference type="EC" id="2.7.1.40" evidence="3"/>
<dbReference type="InterPro" id="IPR015793">
    <property type="entry name" value="Pyrv_Knase_brl"/>
</dbReference>
<evidence type="ECO:0000256" key="7">
    <source>
        <dbReference type="ARBA" id="ARBA00022777"/>
    </source>
</evidence>
<sequence>MVAIVPSPGAVASGETELNSLIAELAGIRTQMLAAGRAVPASIHPAQRESAANLLHYLSLRQRDLRPLQSRLAVLGLSSLGRSESHVLASVDAVLATLYKLAGRSWEGAKAPSSEADFRHGSELLEQHSQALLGPVPAGRNPRIMVTMPSDAARDYPLVRDLLRAGMDCMRINCAHDAPGAWSAMLGNLRRAEQELGRSCRVSMDLGGPKLRTGPVAGALAVTKCRPQRDAFGVVTEPSRLWLSAREHPSPAPSTADLALQVDSAWLQSLSTGDTVRFTDTRGSRRRMQVLDVTPEGAWLGGRKTAYFSNGTVLHRLGRHKRRKTRVYAVPEREPLITLVPGDLLILRPDERAGRAATHDEAGVLLTPAHIGCTLPEVLACVRVGEEVWFDDGKIGAEVESICDGQLHLRIRHTAPRGGRLRADKGINFPGSRLQLPAVTEKDVEDLAFVAGHADMVALSFANNVEDVHALAEQLRPYGTDAPAVILKIETVEGFRNLPDMLLAAMAAPLCGVMIARGDLAVEAGFERLAEVQEEILWLCEAAHVPVVWATQVLETQARTGAPTRAEITDAAMGHRAECVMLNKGPHIRETVRTLDNILRRMQGHQFKKQSMLRELSLARYIDPGVA</sequence>
<dbReference type="GO" id="GO:0016301">
    <property type="term" value="F:kinase activity"/>
    <property type="evidence" value="ECO:0007669"/>
    <property type="project" value="UniProtKB-KW"/>
</dbReference>
<keyword evidence="9" id="KW-0460">Magnesium</keyword>
<comment type="similarity">
    <text evidence="2">Belongs to the pyruvate kinase family.</text>
</comment>
<evidence type="ECO:0000256" key="4">
    <source>
        <dbReference type="ARBA" id="ARBA00022679"/>
    </source>
</evidence>
<dbReference type="UniPathway" id="UPA00109">
    <property type="reaction ID" value="UER00188"/>
</dbReference>
<dbReference type="InterPro" id="IPR015806">
    <property type="entry name" value="Pyrv_Knase_insert_dom_sf"/>
</dbReference>
<evidence type="ECO:0000313" key="13">
    <source>
        <dbReference type="EMBL" id="TGD71824.1"/>
    </source>
</evidence>
<dbReference type="GO" id="GO:0000287">
    <property type="term" value="F:magnesium ion binding"/>
    <property type="evidence" value="ECO:0007669"/>
    <property type="project" value="InterPro"/>
</dbReference>
<evidence type="ECO:0000256" key="2">
    <source>
        <dbReference type="ARBA" id="ARBA00008663"/>
    </source>
</evidence>
<dbReference type="GO" id="GO:0030955">
    <property type="term" value="F:potassium ion binding"/>
    <property type="evidence" value="ECO:0007669"/>
    <property type="project" value="InterPro"/>
</dbReference>
<keyword evidence="4" id="KW-0808">Transferase</keyword>
<comment type="pathway">
    <text evidence="1">Carbohydrate degradation; glycolysis; pyruvate from D-glyceraldehyde 3-phosphate: step 5/5.</text>
</comment>
<dbReference type="Pfam" id="PF00224">
    <property type="entry name" value="PK"/>
    <property type="match status" value="1"/>
</dbReference>
<dbReference type="InterPro" id="IPR015813">
    <property type="entry name" value="Pyrv/PenolPyrv_kinase-like_dom"/>
</dbReference>
<evidence type="ECO:0000313" key="14">
    <source>
        <dbReference type="Proteomes" id="UP000298050"/>
    </source>
</evidence>
<dbReference type="EMBL" id="SRLE01000012">
    <property type="protein sequence ID" value="TGD71824.1"/>
    <property type="molecule type" value="Genomic_DNA"/>
</dbReference>
<gene>
    <name evidence="13" type="ORF">E4634_17065</name>
</gene>
<dbReference type="SUPFAM" id="SSF50800">
    <property type="entry name" value="PK beta-barrel domain-like"/>
    <property type="match status" value="1"/>
</dbReference>
<protein>
    <recommendedName>
        <fullName evidence="3">pyruvate kinase</fullName>
        <ecNumber evidence="3">2.7.1.40</ecNumber>
    </recommendedName>
</protein>
<dbReference type="Gene3D" id="2.40.33.10">
    <property type="entry name" value="PK beta-barrel domain-like"/>
    <property type="match status" value="2"/>
</dbReference>
<dbReference type="RefSeq" id="WP_135445868.1">
    <property type="nucleotide sequence ID" value="NZ_SRLE01000012.1"/>
</dbReference>
<keyword evidence="7 13" id="KW-0418">Kinase</keyword>
<evidence type="ECO:0000256" key="8">
    <source>
        <dbReference type="ARBA" id="ARBA00022840"/>
    </source>
</evidence>
<dbReference type="InterPro" id="IPR040442">
    <property type="entry name" value="Pyrv_kinase-like_dom_sf"/>
</dbReference>
<dbReference type="Gene3D" id="3.20.20.60">
    <property type="entry name" value="Phosphoenolpyruvate-binding domains"/>
    <property type="match status" value="2"/>
</dbReference>
<proteinExistence type="inferred from homology"/>
<evidence type="ECO:0000256" key="9">
    <source>
        <dbReference type="ARBA" id="ARBA00022842"/>
    </source>
</evidence>
<dbReference type="InterPro" id="IPR001697">
    <property type="entry name" value="Pyr_Knase"/>
</dbReference>
<evidence type="ECO:0000256" key="1">
    <source>
        <dbReference type="ARBA" id="ARBA00004997"/>
    </source>
</evidence>
<keyword evidence="8" id="KW-0067">ATP-binding</keyword>
<dbReference type="Proteomes" id="UP000298050">
    <property type="component" value="Unassembled WGS sequence"/>
</dbReference>
<name>A0A4Z0LX70_9GAMM</name>
<evidence type="ECO:0000256" key="5">
    <source>
        <dbReference type="ARBA" id="ARBA00022723"/>
    </source>
</evidence>
<dbReference type="NCBIfam" id="NF011314">
    <property type="entry name" value="PRK14725.1"/>
    <property type="match status" value="1"/>
</dbReference>
<evidence type="ECO:0000259" key="12">
    <source>
        <dbReference type="Pfam" id="PF00224"/>
    </source>
</evidence>